<dbReference type="PhylomeDB" id="E9HKQ7"/>
<evidence type="ECO:0000259" key="1">
    <source>
        <dbReference type="Pfam" id="PF21787"/>
    </source>
</evidence>
<name>E9HKQ7_DAPPU</name>
<organism evidence="2 3">
    <name type="scientific">Daphnia pulex</name>
    <name type="common">Water flea</name>
    <dbReference type="NCBI Taxonomy" id="6669"/>
    <lineage>
        <taxon>Eukaryota</taxon>
        <taxon>Metazoa</taxon>
        <taxon>Ecdysozoa</taxon>
        <taxon>Arthropoda</taxon>
        <taxon>Crustacea</taxon>
        <taxon>Branchiopoda</taxon>
        <taxon>Diplostraca</taxon>
        <taxon>Cladocera</taxon>
        <taxon>Anomopoda</taxon>
        <taxon>Daphniidae</taxon>
        <taxon>Daphnia</taxon>
    </lineage>
</organism>
<sequence>MVTGLTTKFSALVGSWPVAKLNARQLYFVTLHVIKTLESIGFLVDRNVGDNASVNVKLFQLLRRPCDEDDFKVTHPVDPKRPLFVSYDYTHITKNARKQLIDRSLKINGQL</sequence>
<evidence type="ECO:0000313" key="3">
    <source>
        <dbReference type="Proteomes" id="UP000000305"/>
    </source>
</evidence>
<feature type="domain" description="Transposable element P transposase-like RNase H" evidence="1">
    <location>
        <begin position="1"/>
        <end position="62"/>
    </location>
</feature>
<dbReference type="Pfam" id="PF21787">
    <property type="entry name" value="TNP-like_RNaseH_N"/>
    <property type="match status" value="1"/>
</dbReference>
<protein>
    <recommendedName>
        <fullName evidence="1">Transposable element P transposase-like RNase H domain-containing protein</fullName>
    </recommendedName>
</protein>
<dbReference type="OrthoDB" id="6496622at2759"/>
<gene>
    <name evidence="2" type="ORF">DAPPUDRAFT_330821</name>
</gene>
<dbReference type="AlphaFoldDB" id="E9HKQ7"/>
<dbReference type="Proteomes" id="UP000000305">
    <property type="component" value="Unassembled WGS sequence"/>
</dbReference>
<dbReference type="KEGG" id="dpx:DAPPUDRAFT_330821"/>
<keyword evidence="3" id="KW-1185">Reference proteome</keyword>
<evidence type="ECO:0000313" key="2">
    <source>
        <dbReference type="EMBL" id="EFX67676.1"/>
    </source>
</evidence>
<accession>E9HKQ7</accession>
<dbReference type="HOGENOM" id="CLU_2190514_0_0_1"/>
<dbReference type="InParanoid" id="E9HKQ7"/>
<dbReference type="InterPro" id="IPR048365">
    <property type="entry name" value="TNP-like_RNaseH_N"/>
</dbReference>
<proteinExistence type="predicted"/>
<dbReference type="EMBL" id="GL732671">
    <property type="protein sequence ID" value="EFX67676.1"/>
    <property type="molecule type" value="Genomic_DNA"/>
</dbReference>
<reference evidence="2 3" key="1">
    <citation type="journal article" date="2011" name="Science">
        <title>The ecoresponsive genome of Daphnia pulex.</title>
        <authorList>
            <person name="Colbourne J.K."/>
            <person name="Pfrender M.E."/>
            <person name="Gilbert D."/>
            <person name="Thomas W.K."/>
            <person name="Tucker A."/>
            <person name="Oakley T.H."/>
            <person name="Tokishita S."/>
            <person name="Aerts A."/>
            <person name="Arnold G.J."/>
            <person name="Basu M.K."/>
            <person name="Bauer D.J."/>
            <person name="Caceres C.E."/>
            <person name="Carmel L."/>
            <person name="Casola C."/>
            <person name="Choi J.H."/>
            <person name="Detter J.C."/>
            <person name="Dong Q."/>
            <person name="Dusheyko S."/>
            <person name="Eads B.D."/>
            <person name="Frohlich T."/>
            <person name="Geiler-Samerotte K.A."/>
            <person name="Gerlach D."/>
            <person name="Hatcher P."/>
            <person name="Jogdeo S."/>
            <person name="Krijgsveld J."/>
            <person name="Kriventseva E.V."/>
            <person name="Kultz D."/>
            <person name="Laforsch C."/>
            <person name="Lindquist E."/>
            <person name="Lopez J."/>
            <person name="Manak J.R."/>
            <person name="Muller J."/>
            <person name="Pangilinan J."/>
            <person name="Patwardhan R.P."/>
            <person name="Pitluck S."/>
            <person name="Pritham E.J."/>
            <person name="Rechtsteiner A."/>
            <person name="Rho M."/>
            <person name="Rogozin I.B."/>
            <person name="Sakarya O."/>
            <person name="Salamov A."/>
            <person name="Schaack S."/>
            <person name="Shapiro H."/>
            <person name="Shiga Y."/>
            <person name="Skalitzky C."/>
            <person name="Smith Z."/>
            <person name="Souvorov A."/>
            <person name="Sung W."/>
            <person name="Tang Z."/>
            <person name="Tsuchiya D."/>
            <person name="Tu H."/>
            <person name="Vos H."/>
            <person name="Wang M."/>
            <person name="Wolf Y.I."/>
            <person name="Yamagata H."/>
            <person name="Yamada T."/>
            <person name="Ye Y."/>
            <person name="Shaw J.R."/>
            <person name="Andrews J."/>
            <person name="Crease T.J."/>
            <person name="Tang H."/>
            <person name="Lucas S.M."/>
            <person name="Robertson H.M."/>
            <person name="Bork P."/>
            <person name="Koonin E.V."/>
            <person name="Zdobnov E.M."/>
            <person name="Grigoriev I.V."/>
            <person name="Lynch M."/>
            <person name="Boore J.L."/>
        </authorList>
    </citation>
    <scope>NUCLEOTIDE SEQUENCE [LARGE SCALE GENOMIC DNA]</scope>
</reference>